<keyword evidence="3" id="KW-1185">Reference proteome</keyword>
<evidence type="ECO:0000256" key="1">
    <source>
        <dbReference type="SAM" id="MobiDB-lite"/>
    </source>
</evidence>
<dbReference type="AlphaFoldDB" id="A0A165FH88"/>
<gene>
    <name evidence="2" type="ORF">CALCODRAFT_483747</name>
</gene>
<dbReference type="Proteomes" id="UP000076842">
    <property type="component" value="Unassembled WGS sequence"/>
</dbReference>
<dbReference type="EMBL" id="KV423973">
    <property type="protein sequence ID" value="KZT56745.1"/>
    <property type="molecule type" value="Genomic_DNA"/>
</dbReference>
<evidence type="ECO:0000313" key="3">
    <source>
        <dbReference type="Proteomes" id="UP000076842"/>
    </source>
</evidence>
<protein>
    <submittedName>
        <fullName evidence="2">Uncharacterized protein</fullName>
    </submittedName>
</protein>
<dbReference type="OrthoDB" id="10465931at2759"/>
<feature type="region of interest" description="Disordered" evidence="1">
    <location>
        <begin position="41"/>
        <end position="80"/>
    </location>
</feature>
<organism evidence="2 3">
    <name type="scientific">Calocera cornea HHB12733</name>
    <dbReference type="NCBI Taxonomy" id="1353952"/>
    <lineage>
        <taxon>Eukaryota</taxon>
        <taxon>Fungi</taxon>
        <taxon>Dikarya</taxon>
        <taxon>Basidiomycota</taxon>
        <taxon>Agaricomycotina</taxon>
        <taxon>Dacrymycetes</taxon>
        <taxon>Dacrymycetales</taxon>
        <taxon>Dacrymycetaceae</taxon>
        <taxon>Calocera</taxon>
    </lineage>
</organism>
<feature type="compositionally biased region" description="Acidic residues" evidence="1">
    <location>
        <begin position="68"/>
        <end position="80"/>
    </location>
</feature>
<feature type="compositionally biased region" description="Acidic residues" evidence="1">
    <location>
        <begin position="41"/>
        <end position="59"/>
    </location>
</feature>
<reference evidence="2 3" key="1">
    <citation type="journal article" date="2016" name="Mol. Biol. Evol.">
        <title>Comparative Genomics of Early-Diverging Mushroom-Forming Fungi Provides Insights into the Origins of Lignocellulose Decay Capabilities.</title>
        <authorList>
            <person name="Nagy L.G."/>
            <person name="Riley R."/>
            <person name="Tritt A."/>
            <person name="Adam C."/>
            <person name="Daum C."/>
            <person name="Floudas D."/>
            <person name="Sun H."/>
            <person name="Yadav J.S."/>
            <person name="Pangilinan J."/>
            <person name="Larsson K.H."/>
            <person name="Matsuura K."/>
            <person name="Barry K."/>
            <person name="Labutti K."/>
            <person name="Kuo R."/>
            <person name="Ohm R.A."/>
            <person name="Bhattacharya S.S."/>
            <person name="Shirouzu T."/>
            <person name="Yoshinaga Y."/>
            <person name="Martin F.M."/>
            <person name="Grigoriev I.V."/>
            <person name="Hibbett D.S."/>
        </authorList>
    </citation>
    <scope>NUCLEOTIDE SEQUENCE [LARGE SCALE GENOMIC DNA]</scope>
    <source>
        <strain evidence="2 3">HHB12733</strain>
    </source>
</reference>
<dbReference type="InParanoid" id="A0A165FH88"/>
<proteinExistence type="predicted"/>
<sequence length="204" mass="22383">MSSHLLALAHPEVLAAQSQSQADIAHQQQVLADYLAKSALDEEEEEAAFSDEEGPEEVDVVMHQDGELEKDEDEEDADGADGDVDLEAVLSAHLGGSGWEKKSKEELHGAFIALREDLYDLELQLATASGYLPRWGPSEAEEDEAGEDDSAAHLAGWLGKMTPTELAQATREDVLWWLVDMCKVLDGLRKMVRYDPVVALNMHA</sequence>
<name>A0A165FH88_9BASI</name>
<evidence type="ECO:0000313" key="2">
    <source>
        <dbReference type="EMBL" id="KZT56745.1"/>
    </source>
</evidence>
<accession>A0A165FH88</accession>